<accession>A0ABT7QTR9</accession>
<keyword evidence="3" id="KW-1185">Reference proteome</keyword>
<feature type="transmembrane region" description="Helical" evidence="1">
    <location>
        <begin position="6"/>
        <end position="29"/>
    </location>
</feature>
<evidence type="ECO:0000313" key="3">
    <source>
        <dbReference type="Proteomes" id="UP001169066"/>
    </source>
</evidence>
<sequence>MELLPVISFSLVILFVVVGGYVFMFLHVMRSDPRELEFRKNVGQDARLVPHTYKE</sequence>
<dbReference type="Proteomes" id="UP001169066">
    <property type="component" value="Unassembled WGS sequence"/>
</dbReference>
<dbReference type="EMBL" id="JAQIBC010000008">
    <property type="protein sequence ID" value="MDM5264480.1"/>
    <property type="molecule type" value="Genomic_DNA"/>
</dbReference>
<evidence type="ECO:0000313" key="2">
    <source>
        <dbReference type="EMBL" id="MDM5264480.1"/>
    </source>
</evidence>
<organism evidence="2 3">
    <name type="scientific">Sulfurovum xiamenensis</name>
    <dbReference type="NCBI Taxonomy" id="3019066"/>
    <lineage>
        <taxon>Bacteria</taxon>
        <taxon>Pseudomonadati</taxon>
        <taxon>Campylobacterota</taxon>
        <taxon>Epsilonproteobacteria</taxon>
        <taxon>Campylobacterales</taxon>
        <taxon>Sulfurovaceae</taxon>
        <taxon>Sulfurovum</taxon>
    </lineage>
</organism>
<evidence type="ECO:0000256" key="1">
    <source>
        <dbReference type="SAM" id="Phobius"/>
    </source>
</evidence>
<gene>
    <name evidence="2" type="ORF">PF327_09750</name>
</gene>
<keyword evidence="1" id="KW-1133">Transmembrane helix</keyword>
<keyword evidence="1" id="KW-0472">Membrane</keyword>
<keyword evidence="1" id="KW-0812">Transmembrane</keyword>
<dbReference type="RefSeq" id="WP_289402374.1">
    <property type="nucleotide sequence ID" value="NZ_JAQIBC010000008.1"/>
</dbReference>
<proteinExistence type="predicted"/>
<comment type="caution">
    <text evidence="2">The sequence shown here is derived from an EMBL/GenBank/DDBJ whole genome shotgun (WGS) entry which is preliminary data.</text>
</comment>
<protein>
    <submittedName>
        <fullName evidence="2">Uncharacterized protein</fullName>
    </submittedName>
</protein>
<reference evidence="2" key="1">
    <citation type="submission" date="2023-01" db="EMBL/GenBank/DDBJ databases">
        <title>Sulfurovum sp. XTW-4 genome assembly.</title>
        <authorList>
            <person name="Wang J."/>
        </authorList>
    </citation>
    <scope>NUCLEOTIDE SEQUENCE</scope>
    <source>
        <strain evidence="2">XTW-4</strain>
    </source>
</reference>
<name>A0ABT7QTR9_9BACT</name>